<dbReference type="Pfam" id="PF00300">
    <property type="entry name" value="His_Phos_1"/>
    <property type="match status" value="1"/>
</dbReference>
<dbReference type="Proteomes" id="UP000232145">
    <property type="component" value="Unassembled WGS sequence"/>
</dbReference>
<name>A0A2N0AFR4_9LEPT</name>
<proteinExistence type="predicted"/>
<organism evidence="1 2">
    <name type="scientific">Leptospira harrisiae</name>
    <dbReference type="NCBI Taxonomy" id="2023189"/>
    <lineage>
        <taxon>Bacteria</taxon>
        <taxon>Pseudomonadati</taxon>
        <taxon>Spirochaetota</taxon>
        <taxon>Spirochaetia</taxon>
        <taxon>Leptospirales</taxon>
        <taxon>Leptospiraceae</taxon>
        <taxon>Leptospira</taxon>
    </lineage>
</organism>
<reference evidence="1 2" key="1">
    <citation type="submission" date="2017-07" db="EMBL/GenBank/DDBJ databases">
        <title>Leptospira spp. isolated from tropical soils.</title>
        <authorList>
            <person name="Thibeaux R."/>
            <person name="Iraola G."/>
            <person name="Ferres I."/>
            <person name="Bierque E."/>
            <person name="Girault D."/>
            <person name="Soupe-Gilbert M.-E."/>
            <person name="Picardeau M."/>
            <person name="Goarant C."/>
        </authorList>
    </citation>
    <scope>NUCLEOTIDE SEQUENCE [LARGE SCALE GENOMIC DNA]</scope>
    <source>
        <strain evidence="1 2">FH2-B-A1</strain>
    </source>
</reference>
<dbReference type="InterPro" id="IPR050275">
    <property type="entry name" value="PGM_Phosphatase"/>
</dbReference>
<keyword evidence="1" id="KW-0418">Kinase</keyword>
<dbReference type="SUPFAM" id="SSF53254">
    <property type="entry name" value="Phosphoglycerate mutase-like"/>
    <property type="match status" value="1"/>
</dbReference>
<dbReference type="SMART" id="SM00855">
    <property type="entry name" value="PGAM"/>
    <property type="match status" value="1"/>
</dbReference>
<protein>
    <submittedName>
        <fullName evidence="1">Phosphoglycerate kinase</fullName>
    </submittedName>
</protein>
<dbReference type="InterPro" id="IPR013078">
    <property type="entry name" value="His_Pase_superF_clade-1"/>
</dbReference>
<evidence type="ECO:0000313" key="1">
    <source>
        <dbReference type="EMBL" id="PJZ83111.1"/>
    </source>
</evidence>
<dbReference type="PANTHER" id="PTHR48100">
    <property type="entry name" value="BROAD-SPECIFICITY PHOSPHATASE YOR283W-RELATED"/>
    <property type="match status" value="1"/>
</dbReference>
<evidence type="ECO:0000313" key="2">
    <source>
        <dbReference type="Proteomes" id="UP000232145"/>
    </source>
</evidence>
<comment type="caution">
    <text evidence="1">The sequence shown here is derived from an EMBL/GenBank/DDBJ whole genome shotgun (WGS) entry which is preliminary data.</text>
</comment>
<keyword evidence="2" id="KW-1185">Reference proteome</keyword>
<sequence length="197" mass="22429">MDLYLIRHPETIAPKGTCYGRTDFPLKYPVEDTADSTFSYLPSTFDFFLSSPAPRALKLSSALLSKFNVSKVDHSEIPTDERLWEMNFGEWDGKLWEEIPRKETIPWMKDFVNAKTPGGEAFTDLIRRVDSFINDWKTDGSLRMDWEKTNSKSLNSLIVVCHSGPIRAVLCKQNGTPYAEAFKSPVDFGSVHKVKID</sequence>
<dbReference type="InterPro" id="IPR029033">
    <property type="entry name" value="His_PPase_superfam"/>
</dbReference>
<accession>A0A2N0AFR4</accession>
<keyword evidence="1" id="KW-0808">Transferase</keyword>
<gene>
    <name evidence="1" type="ORF">CH364_17635</name>
</gene>
<dbReference type="RefSeq" id="WP_100744112.1">
    <property type="nucleotide sequence ID" value="NZ_NPDW01000002.1"/>
</dbReference>
<dbReference type="GO" id="GO:0016791">
    <property type="term" value="F:phosphatase activity"/>
    <property type="evidence" value="ECO:0007669"/>
    <property type="project" value="TreeGrafter"/>
</dbReference>
<dbReference type="EMBL" id="NPDX01000007">
    <property type="protein sequence ID" value="PJZ83111.1"/>
    <property type="molecule type" value="Genomic_DNA"/>
</dbReference>
<dbReference type="Gene3D" id="3.40.50.1240">
    <property type="entry name" value="Phosphoglycerate mutase-like"/>
    <property type="match status" value="1"/>
</dbReference>
<dbReference type="AlphaFoldDB" id="A0A2N0AFR4"/>
<dbReference type="OrthoDB" id="7925971at2"/>
<dbReference type="GO" id="GO:0016301">
    <property type="term" value="F:kinase activity"/>
    <property type="evidence" value="ECO:0007669"/>
    <property type="project" value="UniProtKB-KW"/>
</dbReference>